<dbReference type="OMA" id="FKECGIV"/>
<dbReference type="PANTHER" id="PTHR22950:SF646">
    <property type="entry name" value="SODIUM-COUPLED NEUTRAL AMINO ACID TRANSPORTER 10-RELATED"/>
    <property type="match status" value="1"/>
</dbReference>
<feature type="domain" description="Amino acid transporter transmembrane" evidence="8">
    <location>
        <begin position="5"/>
        <end position="358"/>
    </location>
</feature>
<dbReference type="Proteomes" id="UP000001593">
    <property type="component" value="Unassembled WGS sequence"/>
</dbReference>
<name>A7RJI0_NEMVE</name>
<dbReference type="eggNOG" id="KOG1305">
    <property type="taxonomic scope" value="Eukaryota"/>
</dbReference>
<comment type="subcellular location">
    <subcellularLocation>
        <location evidence="1">Membrane</location>
        <topology evidence="1">Multi-pass membrane protein</topology>
    </subcellularLocation>
</comment>
<feature type="transmembrane region" description="Helical" evidence="7">
    <location>
        <begin position="268"/>
        <end position="292"/>
    </location>
</feature>
<sequence length="359" mass="39015">MAVHWPIVFNLVNSIVGVSVLAIPFCFHECGVLLGALVMLSSAWITKKSCLLLLTAAQMARRRSYESLAHHSYGALGKLAVEASIIGLCFGTLCAFHVIIGDLAPLVFSNLFGLQAGNSSRTIVMMVLSIGIGLPLALMRNISSLAAVSAMSLVFYAGFVTQITIIYFYHHLMEGHWKDHINFWRPVGVLRCLPIFSLSFSCQTQLFVLYDSLPEPSVKKMEEVINTGINIASFVYLSVGSMCYVTFYDTGVTGDVLINYGNSFLAQVLKTGFVMSVIVSIPLIAFPMRASINSLLFPSQNMPGGPGYMPQNRFVIITVSAVCITLLIGILIPEIEFVLGVTGATMGTLIAFIIPSLMF</sequence>
<evidence type="ECO:0000313" key="10">
    <source>
        <dbReference type="Proteomes" id="UP000001593"/>
    </source>
</evidence>
<dbReference type="InterPro" id="IPR013057">
    <property type="entry name" value="AA_transpt_TM"/>
</dbReference>
<dbReference type="FunCoup" id="A7RJI0">
    <property type="interactions" value="95"/>
</dbReference>
<feature type="transmembrane region" description="Helical" evidence="7">
    <location>
        <begin position="145"/>
        <end position="168"/>
    </location>
</feature>
<keyword evidence="5 7" id="KW-1133">Transmembrane helix</keyword>
<dbReference type="EMBL" id="DS469514">
    <property type="protein sequence ID" value="EDO48265.1"/>
    <property type="molecule type" value="Genomic_DNA"/>
</dbReference>
<evidence type="ECO:0000256" key="4">
    <source>
        <dbReference type="ARBA" id="ARBA00022970"/>
    </source>
</evidence>
<evidence type="ECO:0000256" key="7">
    <source>
        <dbReference type="SAM" id="Phobius"/>
    </source>
</evidence>
<evidence type="ECO:0000256" key="5">
    <source>
        <dbReference type="ARBA" id="ARBA00022989"/>
    </source>
</evidence>
<dbReference type="GO" id="GO:0015179">
    <property type="term" value="F:L-amino acid transmembrane transporter activity"/>
    <property type="evidence" value="ECO:0000318"/>
    <property type="project" value="GO_Central"/>
</dbReference>
<keyword evidence="10" id="KW-1185">Reference proteome</keyword>
<dbReference type="Pfam" id="PF01490">
    <property type="entry name" value="Aa_trans"/>
    <property type="match status" value="1"/>
</dbReference>
<gene>
    <name evidence="9" type="ORF">NEMVEDRAFT_v1g83628</name>
</gene>
<keyword evidence="3 7" id="KW-0812">Transmembrane</keyword>
<evidence type="ECO:0000256" key="3">
    <source>
        <dbReference type="ARBA" id="ARBA00022692"/>
    </source>
</evidence>
<feature type="transmembrane region" description="Helical" evidence="7">
    <location>
        <begin position="231"/>
        <end position="248"/>
    </location>
</feature>
<dbReference type="GO" id="GO:0016020">
    <property type="term" value="C:membrane"/>
    <property type="evidence" value="ECO:0000318"/>
    <property type="project" value="GO_Central"/>
</dbReference>
<accession>A7RJI0</accession>
<feature type="transmembrane region" description="Helical" evidence="7">
    <location>
        <begin position="188"/>
        <end position="210"/>
    </location>
</feature>
<dbReference type="AlphaFoldDB" id="A7RJI0"/>
<dbReference type="STRING" id="45351.A7RJI0"/>
<feature type="transmembrane region" description="Helical" evidence="7">
    <location>
        <begin position="31"/>
        <end position="54"/>
    </location>
</feature>
<feature type="transmembrane region" description="Helical" evidence="7">
    <location>
        <begin position="7"/>
        <end position="25"/>
    </location>
</feature>
<evidence type="ECO:0000259" key="8">
    <source>
        <dbReference type="Pfam" id="PF01490"/>
    </source>
</evidence>
<protein>
    <recommendedName>
        <fullName evidence="8">Amino acid transporter transmembrane domain-containing protein</fullName>
    </recommendedName>
</protein>
<dbReference type="InParanoid" id="A7RJI0"/>
<keyword evidence="2" id="KW-0813">Transport</keyword>
<feature type="transmembrane region" description="Helical" evidence="7">
    <location>
        <begin position="313"/>
        <end position="332"/>
    </location>
</feature>
<dbReference type="HOGENOM" id="CLU_009020_5_2_1"/>
<keyword evidence="4" id="KW-0029">Amino-acid transport</keyword>
<dbReference type="PhylomeDB" id="A7RJI0"/>
<feature type="transmembrane region" description="Helical" evidence="7">
    <location>
        <begin position="338"/>
        <end position="358"/>
    </location>
</feature>
<dbReference type="PANTHER" id="PTHR22950">
    <property type="entry name" value="AMINO ACID TRANSPORTER"/>
    <property type="match status" value="1"/>
</dbReference>
<evidence type="ECO:0000256" key="2">
    <source>
        <dbReference type="ARBA" id="ARBA00022448"/>
    </source>
</evidence>
<evidence type="ECO:0000256" key="6">
    <source>
        <dbReference type="ARBA" id="ARBA00023136"/>
    </source>
</evidence>
<feature type="non-terminal residue" evidence="9">
    <location>
        <position position="359"/>
    </location>
</feature>
<proteinExistence type="predicted"/>
<feature type="transmembrane region" description="Helical" evidence="7">
    <location>
        <begin position="75"/>
        <end position="100"/>
    </location>
</feature>
<evidence type="ECO:0000256" key="1">
    <source>
        <dbReference type="ARBA" id="ARBA00004141"/>
    </source>
</evidence>
<evidence type="ECO:0000313" key="9">
    <source>
        <dbReference type="EMBL" id="EDO48265.1"/>
    </source>
</evidence>
<keyword evidence="6 7" id="KW-0472">Membrane</keyword>
<reference evidence="9 10" key="1">
    <citation type="journal article" date="2007" name="Science">
        <title>Sea anemone genome reveals ancestral eumetazoan gene repertoire and genomic organization.</title>
        <authorList>
            <person name="Putnam N.H."/>
            <person name="Srivastava M."/>
            <person name="Hellsten U."/>
            <person name="Dirks B."/>
            <person name="Chapman J."/>
            <person name="Salamov A."/>
            <person name="Terry A."/>
            <person name="Shapiro H."/>
            <person name="Lindquist E."/>
            <person name="Kapitonov V.V."/>
            <person name="Jurka J."/>
            <person name="Genikhovich G."/>
            <person name="Grigoriev I.V."/>
            <person name="Lucas S.M."/>
            <person name="Steele R.E."/>
            <person name="Finnerty J.R."/>
            <person name="Technau U."/>
            <person name="Martindale M.Q."/>
            <person name="Rokhsar D.S."/>
        </authorList>
    </citation>
    <scope>NUCLEOTIDE SEQUENCE [LARGE SCALE GENOMIC DNA]</scope>
    <source>
        <strain evidence="10">CH2 X CH6</strain>
    </source>
</reference>
<dbReference type="GO" id="GO:0003333">
    <property type="term" value="P:amino acid transmembrane transport"/>
    <property type="evidence" value="ECO:0000318"/>
    <property type="project" value="GO_Central"/>
</dbReference>
<feature type="transmembrane region" description="Helical" evidence="7">
    <location>
        <begin position="120"/>
        <end position="138"/>
    </location>
</feature>
<organism evidence="9 10">
    <name type="scientific">Nematostella vectensis</name>
    <name type="common">Starlet sea anemone</name>
    <dbReference type="NCBI Taxonomy" id="45351"/>
    <lineage>
        <taxon>Eukaryota</taxon>
        <taxon>Metazoa</taxon>
        <taxon>Cnidaria</taxon>
        <taxon>Anthozoa</taxon>
        <taxon>Hexacorallia</taxon>
        <taxon>Actiniaria</taxon>
        <taxon>Edwardsiidae</taxon>
        <taxon>Nematostella</taxon>
    </lineage>
</organism>